<dbReference type="PIRSF" id="PIRSF006648">
    <property type="entry name" value="DrrB"/>
    <property type="match status" value="1"/>
</dbReference>
<dbReference type="AlphaFoldDB" id="H0E7S8"/>
<keyword evidence="3 5" id="KW-1133">Transmembrane helix</keyword>
<feature type="transmembrane region" description="Helical" evidence="5">
    <location>
        <begin position="27"/>
        <end position="46"/>
    </location>
</feature>
<dbReference type="InterPro" id="IPR051784">
    <property type="entry name" value="Nod_factor_ABC_transporter"/>
</dbReference>
<dbReference type="PANTHER" id="PTHR43229">
    <property type="entry name" value="NODULATION PROTEIN J"/>
    <property type="match status" value="1"/>
</dbReference>
<evidence type="ECO:0000256" key="5">
    <source>
        <dbReference type="RuleBase" id="RU361157"/>
    </source>
</evidence>
<keyword evidence="4 5" id="KW-0472">Membrane</keyword>
<evidence type="ECO:0000256" key="3">
    <source>
        <dbReference type="ARBA" id="ARBA00022989"/>
    </source>
</evidence>
<dbReference type="RefSeq" id="WP_007576413.1">
    <property type="nucleotide sequence ID" value="NZ_AGUD01000230.1"/>
</dbReference>
<evidence type="ECO:0000313" key="8">
    <source>
        <dbReference type="Proteomes" id="UP000005143"/>
    </source>
</evidence>
<name>H0E7S8_9ACTN</name>
<keyword evidence="5" id="KW-0813">Transport</keyword>
<comment type="similarity">
    <text evidence="5">Belongs to the ABC-2 integral membrane protein family.</text>
</comment>
<reference evidence="7 8" key="1">
    <citation type="journal article" date="2013" name="Biodegradation">
        <title>Quantitative proteomic analysis of ibuprofen-degrading Patulibacter sp. strain I11.</title>
        <authorList>
            <person name="Almeida B."/>
            <person name="Kjeldal H."/>
            <person name="Lolas I."/>
            <person name="Knudsen A.D."/>
            <person name="Carvalho G."/>
            <person name="Nielsen K.L."/>
            <person name="Barreto Crespo M.T."/>
            <person name="Stensballe A."/>
            <person name="Nielsen J.L."/>
        </authorList>
    </citation>
    <scope>NUCLEOTIDE SEQUENCE [LARGE SCALE GENOMIC DNA]</scope>
    <source>
        <strain evidence="7 8">I11</strain>
    </source>
</reference>
<dbReference type="GO" id="GO:0043190">
    <property type="term" value="C:ATP-binding cassette (ABC) transporter complex"/>
    <property type="evidence" value="ECO:0007669"/>
    <property type="project" value="InterPro"/>
</dbReference>
<feature type="transmembrane region" description="Helical" evidence="5">
    <location>
        <begin position="232"/>
        <end position="251"/>
    </location>
</feature>
<dbReference type="InterPro" id="IPR000412">
    <property type="entry name" value="ABC_2_transport"/>
</dbReference>
<feature type="transmembrane region" description="Helical" evidence="5">
    <location>
        <begin position="102"/>
        <end position="135"/>
    </location>
</feature>
<dbReference type="OrthoDB" id="670210at2"/>
<accession>H0E7S8</accession>
<dbReference type="PANTHER" id="PTHR43229:SF2">
    <property type="entry name" value="NODULATION PROTEIN J"/>
    <property type="match status" value="1"/>
</dbReference>
<comment type="caution">
    <text evidence="7">The sequence shown here is derived from an EMBL/GenBank/DDBJ whole genome shotgun (WGS) entry which is preliminary data.</text>
</comment>
<comment type="subcellular location">
    <subcellularLocation>
        <location evidence="5">Cell membrane</location>
        <topology evidence="5">Multi-pass membrane protein</topology>
    </subcellularLocation>
    <subcellularLocation>
        <location evidence="1">Membrane</location>
        <topology evidence="1">Multi-pass membrane protein</topology>
    </subcellularLocation>
</comment>
<dbReference type="Proteomes" id="UP000005143">
    <property type="component" value="Unassembled WGS sequence"/>
</dbReference>
<keyword evidence="5" id="KW-1003">Cell membrane</keyword>
<evidence type="ECO:0000256" key="1">
    <source>
        <dbReference type="ARBA" id="ARBA00004141"/>
    </source>
</evidence>
<feature type="transmembrane region" description="Helical" evidence="5">
    <location>
        <begin position="141"/>
        <end position="165"/>
    </location>
</feature>
<keyword evidence="8" id="KW-1185">Reference proteome</keyword>
<gene>
    <name evidence="7" type="ORF">PAI11_28820</name>
</gene>
<evidence type="ECO:0000313" key="7">
    <source>
        <dbReference type="EMBL" id="EHN10262.1"/>
    </source>
</evidence>
<protein>
    <recommendedName>
        <fullName evidence="5">Transport permease protein</fullName>
    </recommendedName>
</protein>
<feature type="transmembrane region" description="Helical" evidence="5">
    <location>
        <begin position="172"/>
        <end position="191"/>
    </location>
</feature>
<evidence type="ECO:0000256" key="2">
    <source>
        <dbReference type="ARBA" id="ARBA00022692"/>
    </source>
</evidence>
<feature type="transmembrane region" description="Helical" evidence="5">
    <location>
        <begin position="58"/>
        <end position="82"/>
    </location>
</feature>
<feature type="domain" description="ABC transmembrane type-2" evidence="6">
    <location>
        <begin position="26"/>
        <end position="257"/>
    </location>
</feature>
<keyword evidence="2 5" id="KW-0812">Transmembrane</keyword>
<dbReference type="InterPro" id="IPR047817">
    <property type="entry name" value="ABC2_TM_bact-type"/>
</dbReference>
<dbReference type="GO" id="GO:0140359">
    <property type="term" value="F:ABC-type transporter activity"/>
    <property type="evidence" value="ECO:0007669"/>
    <property type="project" value="InterPro"/>
</dbReference>
<dbReference type="PROSITE" id="PS51012">
    <property type="entry name" value="ABC_TM2"/>
    <property type="match status" value="1"/>
</dbReference>
<dbReference type="Pfam" id="PF01061">
    <property type="entry name" value="ABC2_membrane"/>
    <property type="match status" value="1"/>
</dbReference>
<dbReference type="EMBL" id="AGUD01000230">
    <property type="protein sequence ID" value="EHN10262.1"/>
    <property type="molecule type" value="Genomic_DNA"/>
</dbReference>
<sequence>MSLATTFSDTTVLAGRQLRRIPRQPDLLIGFTIQPIMFVLLFRYVFGGAIQTPGFDNYAQFLMPGIIVQSIAFGGFVTALAVADDMSKGLMDRFRSLPMSRIAVLAGRSFADIVLNSLQLVLLIVVGLVVGFSFGTDVGQVVLGIVLLLMIGFAFSWVFALIGLAGGSAESANAIGFTVIFPLTFASGIFVPPATMPDGLREFANANPFTTWVDAVRHLFVGGPAAPANSDVWVSFLWVVGITIVAAFFAVRKYRNAVGH</sequence>
<dbReference type="PATRIC" id="fig|1097667.3.peg.2858"/>
<organism evidence="7 8">
    <name type="scientific">Patulibacter medicamentivorans</name>
    <dbReference type="NCBI Taxonomy" id="1097667"/>
    <lineage>
        <taxon>Bacteria</taxon>
        <taxon>Bacillati</taxon>
        <taxon>Actinomycetota</taxon>
        <taxon>Thermoleophilia</taxon>
        <taxon>Solirubrobacterales</taxon>
        <taxon>Patulibacteraceae</taxon>
        <taxon>Patulibacter</taxon>
    </lineage>
</organism>
<dbReference type="InterPro" id="IPR013525">
    <property type="entry name" value="ABC2_TM"/>
</dbReference>
<evidence type="ECO:0000256" key="4">
    <source>
        <dbReference type="ARBA" id="ARBA00023136"/>
    </source>
</evidence>
<proteinExistence type="inferred from homology"/>
<evidence type="ECO:0000259" key="6">
    <source>
        <dbReference type="PROSITE" id="PS51012"/>
    </source>
</evidence>